<proteinExistence type="predicted"/>
<evidence type="ECO:0000313" key="1">
    <source>
        <dbReference type="EMBL" id="SBP00928.1"/>
    </source>
</evidence>
<reference evidence="1" key="1">
    <citation type="submission" date="2016-04" db="EMBL/GenBank/DDBJ databases">
        <authorList>
            <person name="Evans L.H."/>
            <person name="Alamgir A."/>
            <person name="Owens N."/>
            <person name="Weber N.D."/>
            <person name="Virtaneva K."/>
            <person name="Barbian K."/>
            <person name="Babar A."/>
            <person name="Rosenke K."/>
        </authorList>
    </citation>
    <scope>NUCLEOTIDE SEQUENCE</scope>
    <source>
        <strain evidence="1">Nono1</strain>
    </source>
</reference>
<dbReference type="EMBL" id="LT559118">
    <property type="protein sequence ID" value="SBP00928.1"/>
    <property type="molecule type" value="Genomic_DNA"/>
</dbReference>
<sequence length="213" mass="21772">MEQRGAGERAVPLAGAVGGACGAWLPLIGVTPVHDARQAARRGCPGDGAPCWCTVDLVDVQVLGMLPSAGAPGLVDIDLQGFARVGSEAGGGVEEGRRGFRLSGMDDEWLGSCREAGGVLRERAEPLRPPATLVGCLPEPALIAAVEATSVRRRAVRATVYALGGAGERLVGSLSSVSGKVTGARPSRLGEGLLDIALDEGVFRPMPSGAREI</sequence>
<dbReference type="AlphaFoldDB" id="A0A1M4EQ20"/>
<accession>A0A1M4EQ20</accession>
<protein>
    <submittedName>
        <fullName evidence="1">Uncharacterized protein</fullName>
    </submittedName>
</protein>
<organism evidence="1">
    <name type="scientific">Nonomuraea gerenzanensis</name>
    <dbReference type="NCBI Taxonomy" id="93944"/>
    <lineage>
        <taxon>Bacteria</taxon>
        <taxon>Bacillati</taxon>
        <taxon>Actinomycetota</taxon>
        <taxon>Actinomycetes</taxon>
        <taxon>Streptosporangiales</taxon>
        <taxon>Streptosporangiaceae</taxon>
        <taxon>Nonomuraea</taxon>
    </lineage>
</organism>
<dbReference type="RefSeq" id="WP_225269469.1">
    <property type="nucleotide sequence ID" value="NZ_CP084058.1"/>
</dbReference>
<gene>
    <name evidence="1" type="ORF">BN4615_P10444</name>
</gene>
<name>A0A1M4EQ20_9ACTN</name>
<dbReference type="PROSITE" id="PS51257">
    <property type="entry name" value="PROKAR_LIPOPROTEIN"/>
    <property type="match status" value="1"/>
</dbReference>